<reference evidence="8" key="1">
    <citation type="journal article" date="2020" name="mSystems">
        <title>Genome- and Community-Level Interaction Insights into Carbon Utilization and Element Cycling Functions of Hydrothermarchaeota in Hydrothermal Sediment.</title>
        <authorList>
            <person name="Zhou Z."/>
            <person name="Liu Y."/>
            <person name="Xu W."/>
            <person name="Pan J."/>
            <person name="Luo Z.H."/>
            <person name="Li M."/>
        </authorList>
    </citation>
    <scope>NUCLEOTIDE SEQUENCE [LARGE SCALE GENOMIC DNA]</scope>
    <source>
        <strain evidence="8">SpSt-695</strain>
    </source>
</reference>
<keyword evidence="3 6" id="KW-0812">Transmembrane</keyword>
<comment type="caution">
    <text evidence="8">The sequence shown here is derived from an EMBL/GenBank/DDBJ whole genome shotgun (WGS) entry which is preliminary data.</text>
</comment>
<evidence type="ECO:0000256" key="2">
    <source>
        <dbReference type="ARBA" id="ARBA00022475"/>
    </source>
</evidence>
<evidence type="ECO:0000256" key="4">
    <source>
        <dbReference type="ARBA" id="ARBA00022989"/>
    </source>
</evidence>
<evidence type="ECO:0000256" key="5">
    <source>
        <dbReference type="ARBA" id="ARBA00023136"/>
    </source>
</evidence>
<feature type="transmembrane region" description="Helical" evidence="6">
    <location>
        <begin position="62"/>
        <end position="79"/>
    </location>
</feature>
<feature type="transmembrane region" description="Helical" evidence="6">
    <location>
        <begin position="114"/>
        <end position="131"/>
    </location>
</feature>
<evidence type="ECO:0000256" key="3">
    <source>
        <dbReference type="ARBA" id="ARBA00022692"/>
    </source>
</evidence>
<evidence type="ECO:0000256" key="6">
    <source>
        <dbReference type="SAM" id="Phobius"/>
    </source>
</evidence>
<accession>A0A7V3ZTM9</accession>
<dbReference type="PANTHER" id="PTHR23513">
    <property type="entry name" value="INTEGRAL MEMBRANE EFFLUX PROTEIN-RELATED"/>
    <property type="match status" value="1"/>
</dbReference>
<protein>
    <recommendedName>
        <fullName evidence="7">Major facilitator superfamily (MFS) profile domain-containing protein</fullName>
    </recommendedName>
</protein>
<proteinExistence type="predicted"/>
<feature type="transmembrane region" description="Helical" evidence="6">
    <location>
        <begin position="26"/>
        <end position="50"/>
    </location>
</feature>
<evidence type="ECO:0000256" key="1">
    <source>
        <dbReference type="ARBA" id="ARBA00004651"/>
    </source>
</evidence>
<name>A0A7V3ZTM9_UNCW3</name>
<keyword evidence="2" id="KW-1003">Cell membrane</keyword>
<feature type="transmembrane region" description="Helical" evidence="6">
    <location>
        <begin position="155"/>
        <end position="174"/>
    </location>
</feature>
<evidence type="ECO:0000313" key="8">
    <source>
        <dbReference type="EMBL" id="HGK53944.1"/>
    </source>
</evidence>
<dbReference type="PROSITE" id="PS50850">
    <property type="entry name" value="MFS"/>
    <property type="match status" value="1"/>
</dbReference>
<dbReference type="EMBL" id="DTDP01000127">
    <property type="protein sequence ID" value="HGK53944.1"/>
    <property type="molecule type" value="Genomic_DNA"/>
</dbReference>
<feature type="transmembrane region" description="Helical" evidence="6">
    <location>
        <begin position="91"/>
        <end position="108"/>
    </location>
</feature>
<dbReference type="InterPro" id="IPR020846">
    <property type="entry name" value="MFS_dom"/>
</dbReference>
<gene>
    <name evidence="8" type="ORF">ENU72_02850</name>
</gene>
<dbReference type="GO" id="GO:0005886">
    <property type="term" value="C:plasma membrane"/>
    <property type="evidence" value="ECO:0007669"/>
    <property type="project" value="UniProtKB-SubCell"/>
</dbReference>
<dbReference type="InterPro" id="IPR011701">
    <property type="entry name" value="MFS"/>
</dbReference>
<dbReference type="Gene3D" id="1.20.1250.20">
    <property type="entry name" value="MFS general substrate transporter like domains"/>
    <property type="match status" value="1"/>
</dbReference>
<organism evidence="8">
    <name type="scientific">candidate division WOR-3 bacterium</name>
    <dbReference type="NCBI Taxonomy" id="2052148"/>
    <lineage>
        <taxon>Bacteria</taxon>
        <taxon>Bacteria division WOR-3</taxon>
    </lineage>
</organism>
<dbReference type="SUPFAM" id="SSF103473">
    <property type="entry name" value="MFS general substrate transporter"/>
    <property type="match status" value="1"/>
</dbReference>
<evidence type="ECO:0000259" key="7">
    <source>
        <dbReference type="PROSITE" id="PS50850"/>
    </source>
</evidence>
<dbReference type="PANTHER" id="PTHR23513:SF6">
    <property type="entry name" value="MAJOR FACILITATOR SUPERFAMILY ASSOCIATED DOMAIN-CONTAINING PROTEIN"/>
    <property type="match status" value="1"/>
</dbReference>
<feature type="transmembrane region" description="Helical" evidence="6">
    <location>
        <begin position="180"/>
        <end position="201"/>
    </location>
</feature>
<dbReference type="GO" id="GO:0022857">
    <property type="term" value="F:transmembrane transporter activity"/>
    <property type="evidence" value="ECO:0007669"/>
    <property type="project" value="InterPro"/>
</dbReference>
<dbReference type="InterPro" id="IPR036259">
    <property type="entry name" value="MFS_trans_sf"/>
</dbReference>
<dbReference type="Pfam" id="PF07690">
    <property type="entry name" value="MFS_1"/>
    <property type="match status" value="1"/>
</dbReference>
<sequence length="203" mass="23131">MEKEKRNFFKDLKEGLKIANENKNVLFVYLTIISLAFLGSIIYVILSILIQQVLSFGTKGMGIIGTFAAFGTILSAFLFGNYGKNLNKIKVITYSFFSLAVIIFLFSFINRLSFLILISFIGGLFIAPIMISQDTIIHEEVNVNYRGRIFSFREFFVNTLFVIFGFLNGISGKYIGAKETIIICSIFLFFLNIFSILIYNFKK</sequence>
<keyword evidence="4 6" id="KW-1133">Transmembrane helix</keyword>
<keyword evidence="5 6" id="KW-0472">Membrane</keyword>
<feature type="domain" description="Major facilitator superfamily (MFS) profile" evidence="7">
    <location>
        <begin position="24"/>
        <end position="203"/>
    </location>
</feature>
<dbReference type="AlphaFoldDB" id="A0A7V3ZTM9"/>
<comment type="subcellular location">
    <subcellularLocation>
        <location evidence="1">Cell membrane</location>
        <topology evidence="1">Multi-pass membrane protein</topology>
    </subcellularLocation>
</comment>